<keyword evidence="13 15" id="KW-0486">Methionine biosynthesis</keyword>
<keyword evidence="9 15" id="KW-0521">NADP</keyword>
<dbReference type="Gene3D" id="3.40.50.720">
    <property type="entry name" value="NAD(P)-binding Rossmann-like Domain"/>
    <property type="match status" value="1"/>
</dbReference>
<reference evidence="18" key="2">
    <citation type="journal article" date="2021" name="PeerJ">
        <title>Extensive microbial diversity within the chicken gut microbiome revealed by metagenomics and culture.</title>
        <authorList>
            <person name="Gilroy R."/>
            <person name="Ravi A."/>
            <person name="Getino M."/>
            <person name="Pursley I."/>
            <person name="Horton D.L."/>
            <person name="Alikhan N.F."/>
            <person name="Baker D."/>
            <person name="Gharbi K."/>
            <person name="Hall N."/>
            <person name="Watson M."/>
            <person name="Adriaenssens E.M."/>
            <person name="Foster-Nyarko E."/>
            <person name="Jarju S."/>
            <person name="Secka A."/>
            <person name="Antonio M."/>
            <person name="Oren A."/>
            <person name="Chaudhuri R.R."/>
            <person name="La Ragione R."/>
            <person name="Hildebrand F."/>
            <person name="Pallen M.J."/>
        </authorList>
    </citation>
    <scope>NUCLEOTIDE SEQUENCE</scope>
    <source>
        <strain evidence="18">10669</strain>
    </source>
</reference>
<dbReference type="GO" id="GO:0009089">
    <property type="term" value="P:lysine biosynthetic process via diaminopimelate"/>
    <property type="evidence" value="ECO:0007669"/>
    <property type="project" value="UniProtKB-UniRule"/>
</dbReference>
<dbReference type="GO" id="GO:0051287">
    <property type="term" value="F:NAD binding"/>
    <property type="evidence" value="ECO:0007669"/>
    <property type="project" value="InterPro"/>
</dbReference>
<evidence type="ECO:0000256" key="8">
    <source>
        <dbReference type="ARBA" id="ARBA00022697"/>
    </source>
</evidence>
<evidence type="ECO:0000256" key="15">
    <source>
        <dbReference type="HAMAP-Rule" id="MF_02121"/>
    </source>
</evidence>
<dbReference type="PANTHER" id="PTHR46278:SF2">
    <property type="entry name" value="ASPARTATE-SEMIALDEHYDE DEHYDROGENASE"/>
    <property type="match status" value="1"/>
</dbReference>
<comment type="pathway">
    <text evidence="1 15">Amino-acid biosynthesis; L-methionine biosynthesis via de novo pathway; L-homoserine from L-aspartate: step 2/3.</text>
</comment>
<evidence type="ECO:0000256" key="14">
    <source>
        <dbReference type="ARBA" id="ARBA00047891"/>
    </source>
</evidence>
<evidence type="ECO:0000256" key="11">
    <source>
        <dbReference type="ARBA" id="ARBA00023002"/>
    </source>
</evidence>
<dbReference type="EMBL" id="DVOG01000143">
    <property type="protein sequence ID" value="HIV04578.1"/>
    <property type="molecule type" value="Genomic_DNA"/>
</dbReference>
<evidence type="ECO:0000259" key="17">
    <source>
        <dbReference type="SMART" id="SM00859"/>
    </source>
</evidence>
<feature type="binding site" evidence="15">
    <location>
        <begin position="158"/>
        <end position="159"/>
    </location>
    <ligand>
        <name>NADP(+)</name>
        <dbReference type="ChEBI" id="CHEBI:58349"/>
    </ligand>
</feature>
<dbReference type="GO" id="GO:0009097">
    <property type="term" value="P:isoleucine biosynthetic process"/>
    <property type="evidence" value="ECO:0007669"/>
    <property type="project" value="UniProtKB-UniRule"/>
</dbReference>
<gene>
    <name evidence="15" type="primary">asd</name>
    <name evidence="18" type="ORF">IAC75_05470</name>
</gene>
<comment type="function">
    <text evidence="15">Catalyzes the NADPH-dependent formation of L-aspartate-semialdehyde (L-ASA) by the reductive dephosphorylation of L-aspartyl-4-phosphate.</text>
</comment>
<feature type="domain" description="Semialdehyde dehydrogenase NAD-binding" evidence="17">
    <location>
        <begin position="4"/>
        <end position="119"/>
    </location>
</feature>
<dbReference type="AlphaFoldDB" id="A0A9D1NLD6"/>
<dbReference type="HAMAP" id="MF_02121">
    <property type="entry name" value="ASADH"/>
    <property type="match status" value="1"/>
</dbReference>
<dbReference type="GO" id="GO:0046983">
    <property type="term" value="F:protein dimerization activity"/>
    <property type="evidence" value="ECO:0007669"/>
    <property type="project" value="InterPro"/>
</dbReference>
<dbReference type="GO" id="GO:0009088">
    <property type="term" value="P:threonine biosynthetic process"/>
    <property type="evidence" value="ECO:0007669"/>
    <property type="project" value="UniProtKB-UniRule"/>
</dbReference>
<feature type="binding site" evidence="15">
    <location>
        <position position="155"/>
    </location>
    <ligand>
        <name>substrate</name>
    </ligand>
</feature>
<evidence type="ECO:0000256" key="12">
    <source>
        <dbReference type="ARBA" id="ARBA00023154"/>
    </source>
</evidence>
<keyword evidence="8 15" id="KW-0791">Threonine biosynthesis</keyword>
<dbReference type="Pfam" id="PF01118">
    <property type="entry name" value="Semialdhyde_dh"/>
    <property type="match status" value="1"/>
</dbReference>
<evidence type="ECO:0000313" key="19">
    <source>
        <dbReference type="Proteomes" id="UP000886812"/>
    </source>
</evidence>
<comment type="subunit">
    <text evidence="5 15">Homodimer.</text>
</comment>
<evidence type="ECO:0000256" key="10">
    <source>
        <dbReference type="ARBA" id="ARBA00022915"/>
    </source>
</evidence>
<feature type="binding site" evidence="15">
    <location>
        <begin position="39"/>
        <end position="40"/>
    </location>
    <ligand>
        <name>NADP(+)</name>
        <dbReference type="ChEBI" id="CHEBI:58349"/>
    </ligand>
</feature>
<evidence type="ECO:0000256" key="3">
    <source>
        <dbReference type="ARBA" id="ARBA00005097"/>
    </source>
</evidence>
<dbReference type="InterPro" id="IPR005986">
    <property type="entry name" value="Asp_semialdehyde_DH_beta"/>
</dbReference>
<dbReference type="InterPro" id="IPR000534">
    <property type="entry name" value="Semialdehyde_DH_NAD-bd"/>
</dbReference>
<dbReference type="SMART" id="SM00859">
    <property type="entry name" value="Semialdhyde_dh"/>
    <property type="match status" value="1"/>
</dbReference>
<dbReference type="NCBIfam" id="NF011456">
    <property type="entry name" value="PRK14874.1"/>
    <property type="match status" value="1"/>
</dbReference>
<dbReference type="Gene3D" id="3.30.360.10">
    <property type="entry name" value="Dihydrodipicolinate Reductase, domain 2"/>
    <property type="match status" value="1"/>
</dbReference>
<feature type="binding site" evidence="15">
    <location>
        <position position="99"/>
    </location>
    <ligand>
        <name>phosphate</name>
        <dbReference type="ChEBI" id="CHEBI:43474"/>
    </ligand>
</feature>
<keyword evidence="10 15" id="KW-0220">Diaminopimelate biosynthesis</keyword>
<dbReference type="InterPro" id="IPR036291">
    <property type="entry name" value="NAD(P)-bd_dom_sf"/>
</dbReference>
<comment type="catalytic activity">
    <reaction evidence="14 15">
        <text>L-aspartate 4-semialdehyde + phosphate + NADP(+) = 4-phospho-L-aspartate + NADPH + H(+)</text>
        <dbReference type="Rhea" id="RHEA:24284"/>
        <dbReference type="ChEBI" id="CHEBI:15378"/>
        <dbReference type="ChEBI" id="CHEBI:43474"/>
        <dbReference type="ChEBI" id="CHEBI:57535"/>
        <dbReference type="ChEBI" id="CHEBI:57783"/>
        <dbReference type="ChEBI" id="CHEBI:58349"/>
        <dbReference type="ChEBI" id="CHEBI:537519"/>
        <dbReference type="EC" id="1.2.1.11"/>
    </reaction>
</comment>
<dbReference type="Pfam" id="PF02774">
    <property type="entry name" value="Semialdhyde_dhC"/>
    <property type="match status" value="1"/>
</dbReference>
<keyword evidence="12 15" id="KW-0457">Lysine biosynthesis</keyword>
<dbReference type="InterPro" id="IPR012080">
    <property type="entry name" value="Asp_semialdehyde_DH"/>
</dbReference>
<proteinExistence type="inferred from homology"/>
<dbReference type="SUPFAM" id="SSF55347">
    <property type="entry name" value="Glyceraldehyde-3-phosphate dehydrogenase-like, C-terminal domain"/>
    <property type="match status" value="1"/>
</dbReference>
<comment type="pathway">
    <text evidence="3 15">Amino-acid biosynthesis; L-threonine biosynthesis; L-threonine from L-aspartate: step 2/5.</text>
</comment>
<evidence type="ECO:0000256" key="16">
    <source>
        <dbReference type="PIRSR" id="PIRSR000148-1"/>
    </source>
</evidence>
<dbReference type="CDD" id="cd18131">
    <property type="entry name" value="ASADH_C_bac_euk_like"/>
    <property type="match status" value="1"/>
</dbReference>
<comment type="similarity">
    <text evidence="4 15">Belongs to the aspartate-semialdehyde dehydrogenase family.</text>
</comment>
<feature type="active site" description="Proton acceptor" evidence="15 16">
    <location>
        <position position="241"/>
    </location>
</feature>
<evidence type="ECO:0000256" key="2">
    <source>
        <dbReference type="ARBA" id="ARBA00005076"/>
    </source>
</evidence>
<accession>A0A9D1NLD6</accession>
<evidence type="ECO:0000256" key="5">
    <source>
        <dbReference type="ARBA" id="ARBA00011738"/>
    </source>
</evidence>
<name>A0A9D1NLD6_9BACT</name>
<feature type="active site" description="Acyl-thioester intermediate" evidence="15 16">
    <location>
        <position position="128"/>
    </location>
</feature>
<keyword evidence="11 15" id="KW-0560">Oxidoreductase</keyword>
<evidence type="ECO:0000313" key="18">
    <source>
        <dbReference type="EMBL" id="HIV04578.1"/>
    </source>
</evidence>
<dbReference type="NCBIfam" id="TIGR01296">
    <property type="entry name" value="asd_B"/>
    <property type="match status" value="1"/>
</dbReference>
<dbReference type="PANTHER" id="PTHR46278">
    <property type="entry name" value="DEHYDROGENASE, PUTATIVE-RELATED"/>
    <property type="match status" value="1"/>
</dbReference>
<comment type="caution">
    <text evidence="18">The sequence shown here is derived from an EMBL/GenBank/DDBJ whole genome shotgun (WGS) entry which is preliminary data.</text>
</comment>
<dbReference type="GO" id="GO:0071266">
    <property type="term" value="P:'de novo' L-methionine biosynthetic process"/>
    <property type="evidence" value="ECO:0007669"/>
    <property type="project" value="UniProtKB-UniRule"/>
</dbReference>
<comment type="pathway">
    <text evidence="2 15">Amino-acid biosynthesis; L-lysine biosynthesis via DAP pathway; (S)-tetrahydrodipicolinate from L-aspartate: step 2/4.</text>
</comment>
<feature type="binding site" evidence="15">
    <location>
        <position position="234"/>
    </location>
    <ligand>
        <name>substrate</name>
    </ligand>
</feature>
<dbReference type="GO" id="GO:0004073">
    <property type="term" value="F:aspartate-semialdehyde dehydrogenase activity"/>
    <property type="evidence" value="ECO:0007669"/>
    <property type="project" value="UniProtKB-UniRule"/>
</dbReference>
<evidence type="ECO:0000256" key="7">
    <source>
        <dbReference type="ARBA" id="ARBA00022605"/>
    </source>
</evidence>
<organism evidence="18 19">
    <name type="scientific">Candidatus Spyradosoma merdigallinarum</name>
    <dbReference type="NCBI Taxonomy" id="2840950"/>
    <lineage>
        <taxon>Bacteria</taxon>
        <taxon>Pseudomonadati</taxon>
        <taxon>Verrucomicrobiota</taxon>
        <taxon>Opitutia</taxon>
        <taxon>Opitutia incertae sedis</taxon>
        <taxon>Candidatus Spyradosoma</taxon>
    </lineage>
</organism>
<dbReference type="SUPFAM" id="SSF51735">
    <property type="entry name" value="NAD(P)-binding Rossmann-fold domains"/>
    <property type="match status" value="1"/>
</dbReference>
<comment type="caution">
    <text evidence="15">Lacks conserved residue(s) required for the propagation of feature annotation.</text>
</comment>
<evidence type="ECO:0000256" key="4">
    <source>
        <dbReference type="ARBA" id="ARBA00010584"/>
    </source>
</evidence>
<feature type="binding site" evidence="15">
    <location>
        <position position="314"/>
    </location>
    <ligand>
        <name>NADP(+)</name>
        <dbReference type="ChEBI" id="CHEBI:58349"/>
    </ligand>
</feature>
<evidence type="ECO:0000256" key="9">
    <source>
        <dbReference type="ARBA" id="ARBA00022857"/>
    </source>
</evidence>
<protein>
    <recommendedName>
        <fullName evidence="6 15">Aspartate-semialdehyde dehydrogenase</fullName>
        <shortName evidence="15">ASA dehydrogenase</shortName>
        <shortName evidence="15">ASADH</shortName>
        <ecNumber evidence="6 15">1.2.1.11</ecNumber>
    </recommendedName>
    <alternativeName>
        <fullName evidence="15">Aspartate-beta-semialdehyde dehydrogenase</fullName>
    </alternativeName>
</protein>
<dbReference type="CDD" id="cd02316">
    <property type="entry name" value="VcASADH2_like_N"/>
    <property type="match status" value="1"/>
</dbReference>
<reference evidence="18" key="1">
    <citation type="submission" date="2020-10" db="EMBL/GenBank/DDBJ databases">
        <authorList>
            <person name="Gilroy R."/>
        </authorList>
    </citation>
    <scope>NUCLEOTIDE SEQUENCE</scope>
    <source>
        <strain evidence="18">10669</strain>
    </source>
</reference>
<dbReference type="EC" id="1.2.1.11" evidence="6 15"/>
<dbReference type="Proteomes" id="UP000886812">
    <property type="component" value="Unassembled WGS sequence"/>
</dbReference>
<keyword evidence="7 15" id="KW-0028">Amino-acid biosynthesis</keyword>
<sequence length="339" mass="36639">MAYSIGIVGATGAVGQEILSLLASRNFPVGELRPLASARSAGKTVDFGGKSWTIREATPESFEGLDFAIFSAGGSISKALAPEAARRGCVVIDNSSAFRMDPNVPLVVPEINAHALEAHKGIIANPNCSTAIALMGLYPLHKAFGLKRFFASTYQAVSGTGAAAMKELEDQVRAWAKGEPIESAVYPHQIAFNLIPHVDSFLEDGYTKEEMKMLNEGRKIMELPGLVCTCTCVRVPVFRAHSISIDAEFERPVDVARAREAIAAFPGAEVRDDPANKVYPMPLFYQNKVKCGVGRIRKNTAFENGLALWVCGDQLWKGAALNAIQIAEEMDRRGLLKKA</sequence>
<dbReference type="GO" id="GO:0019877">
    <property type="term" value="P:diaminopimelate biosynthetic process"/>
    <property type="evidence" value="ECO:0007669"/>
    <property type="project" value="UniProtKB-UniRule"/>
</dbReference>
<dbReference type="PIRSF" id="PIRSF000148">
    <property type="entry name" value="ASA_dh"/>
    <property type="match status" value="1"/>
</dbReference>
<feature type="binding site" evidence="15">
    <location>
        <begin position="11"/>
        <end position="14"/>
    </location>
    <ligand>
        <name>NADP(+)</name>
        <dbReference type="ChEBI" id="CHEBI:58349"/>
    </ligand>
</feature>
<evidence type="ECO:0000256" key="13">
    <source>
        <dbReference type="ARBA" id="ARBA00023167"/>
    </source>
</evidence>
<dbReference type="GO" id="GO:0050661">
    <property type="term" value="F:NADP binding"/>
    <property type="evidence" value="ECO:0007669"/>
    <property type="project" value="UniProtKB-UniRule"/>
</dbReference>
<evidence type="ECO:0000256" key="1">
    <source>
        <dbReference type="ARBA" id="ARBA00005021"/>
    </source>
</evidence>
<evidence type="ECO:0000256" key="6">
    <source>
        <dbReference type="ARBA" id="ARBA00013120"/>
    </source>
</evidence>
<dbReference type="InterPro" id="IPR012280">
    <property type="entry name" value="Semialdhyde_DH_dimer_dom"/>
</dbReference>